<keyword evidence="2" id="KW-1185">Reference proteome</keyword>
<gene>
    <name evidence="1" type="ORF">LL965_06000</name>
</gene>
<proteinExistence type="predicted"/>
<reference evidence="1 2" key="1">
    <citation type="submission" date="2021-10" db="EMBL/GenBank/DDBJ databases">
        <title>Genome sequencing of Xanthomonas strains from NCPPB.</title>
        <authorList>
            <person name="Hussein R."/>
            <person name="Harrison J."/>
            <person name="Studholme D.J."/>
            <person name="Vicente J."/>
            <person name="Grant M."/>
        </authorList>
    </citation>
    <scope>NUCLEOTIDE SEQUENCE [LARGE SCALE GENOMIC DNA]</scope>
    <source>
        <strain evidence="1 2">NCPPB 101</strain>
    </source>
</reference>
<evidence type="ECO:0008006" key="3">
    <source>
        <dbReference type="Google" id="ProtNLM"/>
    </source>
</evidence>
<comment type="caution">
    <text evidence="1">The sequence shown here is derived from an EMBL/GenBank/DDBJ whole genome shotgun (WGS) entry which is preliminary data.</text>
</comment>
<accession>A0ABS8HCY0</accession>
<organism evidence="1 2">
    <name type="scientific">Xanthomonas cassavae CFBP 4642</name>
    <dbReference type="NCBI Taxonomy" id="1219375"/>
    <lineage>
        <taxon>Bacteria</taxon>
        <taxon>Pseudomonadati</taxon>
        <taxon>Pseudomonadota</taxon>
        <taxon>Gammaproteobacteria</taxon>
        <taxon>Lysobacterales</taxon>
        <taxon>Lysobacteraceae</taxon>
        <taxon>Xanthomonas</taxon>
    </lineage>
</organism>
<sequence length="62" mass="6666">MAFSTTGNRGPLAEIMTDTMRETAGNQPELRIAANQDAEYAVLAEVLAAAKNAQVQRIAFVQ</sequence>
<dbReference type="EMBL" id="JAJGQJ010000009">
    <property type="protein sequence ID" value="MCC4619659.1"/>
    <property type="molecule type" value="Genomic_DNA"/>
</dbReference>
<evidence type="ECO:0000313" key="2">
    <source>
        <dbReference type="Proteomes" id="UP001199206"/>
    </source>
</evidence>
<protein>
    <recommendedName>
        <fullName evidence="3">Biopolymer transporter ExbD</fullName>
    </recommendedName>
</protein>
<evidence type="ECO:0000313" key="1">
    <source>
        <dbReference type="EMBL" id="MCC4619659.1"/>
    </source>
</evidence>
<dbReference type="Proteomes" id="UP001199206">
    <property type="component" value="Unassembled WGS sequence"/>
</dbReference>
<name>A0ABS8HCY0_9XANT</name>